<dbReference type="RefSeq" id="WP_206927738.1">
    <property type="nucleotide sequence ID" value="NZ_JAEKJW010000002.1"/>
</dbReference>
<sequence>MAYAQEIEIPHLPDDTESRVRAYYEVWQAAAKGGKVPDRKVLNGHVLAPWVDDICIYEYLPQKRDFIIRIDAPNIIEASGEDYHGCSPRQIDLDFGTTLHATLLEVIDRGKPAFHRIGYERKVWEEWLRLLLPVRATDRQGRVIDQVFVTHFFYRGAS</sequence>
<dbReference type="AlphaFoldDB" id="A0A8I1MA88"/>
<evidence type="ECO:0008006" key="3">
    <source>
        <dbReference type="Google" id="ProtNLM"/>
    </source>
</evidence>
<evidence type="ECO:0000313" key="2">
    <source>
        <dbReference type="Proteomes" id="UP000664405"/>
    </source>
</evidence>
<protein>
    <recommendedName>
        <fullName evidence="3">PAS domain-containing protein</fullName>
    </recommendedName>
</protein>
<comment type="caution">
    <text evidence="1">The sequence shown here is derived from an EMBL/GenBank/DDBJ whole genome shotgun (WGS) entry which is preliminary data.</text>
</comment>
<organism evidence="1 2">
    <name type="scientific">Thalassospira povalilytica</name>
    <dbReference type="NCBI Taxonomy" id="732237"/>
    <lineage>
        <taxon>Bacteria</taxon>
        <taxon>Pseudomonadati</taxon>
        <taxon>Pseudomonadota</taxon>
        <taxon>Alphaproteobacteria</taxon>
        <taxon>Rhodospirillales</taxon>
        <taxon>Thalassospiraceae</taxon>
        <taxon>Thalassospira</taxon>
    </lineage>
</organism>
<name>A0A8I1MA88_9PROT</name>
<dbReference type="EMBL" id="JAEKJW010000002">
    <property type="protein sequence ID" value="MBN8197614.1"/>
    <property type="molecule type" value="Genomic_DNA"/>
</dbReference>
<dbReference type="Proteomes" id="UP000664405">
    <property type="component" value="Unassembled WGS sequence"/>
</dbReference>
<reference evidence="1" key="1">
    <citation type="submission" date="2020-12" db="EMBL/GenBank/DDBJ databases">
        <title>Oil enriched cultivation method for isolating marine PHA-producing bacteria.</title>
        <authorList>
            <person name="Zheng W."/>
            <person name="Yu S."/>
            <person name="Huang Y."/>
        </authorList>
    </citation>
    <scope>NUCLEOTIDE SEQUENCE</scope>
    <source>
        <strain evidence="1">SY-2-3</strain>
    </source>
</reference>
<proteinExistence type="predicted"/>
<accession>A0A8I1MA88</accession>
<gene>
    <name evidence="1" type="ORF">JF547_14200</name>
</gene>
<evidence type="ECO:0000313" key="1">
    <source>
        <dbReference type="EMBL" id="MBN8197614.1"/>
    </source>
</evidence>